<organism evidence="1 2">
    <name type="scientific">Paraburkholderia ribeironis</name>
    <dbReference type="NCBI Taxonomy" id="1247936"/>
    <lineage>
        <taxon>Bacteria</taxon>
        <taxon>Pseudomonadati</taxon>
        <taxon>Pseudomonadota</taxon>
        <taxon>Betaproteobacteria</taxon>
        <taxon>Burkholderiales</taxon>
        <taxon>Burkholderiaceae</taxon>
        <taxon>Paraburkholderia</taxon>
    </lineage>
</organism>
<dbReference type="Proteomes" id="UP000187012">
    <property type="component" value="Unassembled WGS sequence"/>
</dbReference>
<evidence type="ECO:0000313" key="2">
    <source>
        <dbReference type="Proteomes" id="UP000187012"/>
    </source>
</evidence>
<proteinExistence type="predicted"/>
<keyword evidence="2" id="KW-1185">Reference proteome</keyword>
<dbReference type="AlphaFoldDB" id="A0A1N7S779"/>
<dbReference type="EMBL" id="CYGX02000041">
    <property type="protein sequence ID" value="SIT43223.1"/>
    <property type="molecule type" value="Genomic_DNA"/>
</dbReference>
<accession>A0A1N7S779</accession>
<evidence type="ECO:0000313" key="1">
    <source>
        <dbReference type="EMBL" id="SIT43223.1"/>
    </source>
</evidence>
<protein>
    <submittedName>
        <fullName evidence="1">Uncharacterized protein</fullName>
    </submittedName>
</protein>
<name>A0A1N7S779_9BURK</name>
<sequence length="84" mass="9500">MPLSDSAPATTKDFTARMGVGVLHHQQQLHRRLWASHDGETREKVRFFMTDLHQSVFYRRAGTVITVFEDATDSGQRDADPAAQ</sequence>
<gene>
    <name evidence="1" type="ORF">BN2475_410037</name>
</gene>
<reference evidence="1 2" key="1">
    <citation type="submission" date="2016-12" db="EMBL/GenBank/DDBJ databases">
        <authorList>
            <person name="Song W.-J."/>
            <person name="Kurnit D.M."/>
        </authorList>
    </citation>
    <scope>NUCLEOTIDE SEQUENCE [LARGE SCALE GENOMIC DNA]</scope>
    <source>
        <strain evidence="1 2">STM7296</strain>
    </source>
</reference>